<evidence type="ECO:0000313" key="6">
    <source>
        <dbReference type="EMBL" id="CAE7501065.1"/>
    </source>
</evidence>
<evidence type="ECO:0000313" key="7">
    <source>
        <dbReference type="Proteomes" id="UP000649617"/>
    </source>
</evidence>
<dbReference type="EC" id="3.5.1.28" evidence="2"/>
<dbReference type="InterPro" id="IPR051206">
    <property type="entry name" value="NAMLAA_amidase_2"/>
</dbReference>
<keyword evidence="3" id="KW-0378">Hydrolase</keyword>
<proteinExistence type="predicted"/>
<dbReference type="PANTHER" id="PTHR30417:SF1">
    <property type="entry name" value="N-ACETYLMURAMOYL-L-ALANINE AMIDASE AMID"/>
    <property type="match status" value="1"/>
</dbReference>
<evidence type="ECO:0000256" key="3">
    <source>
        <dbReference type="ARBA" id="ARBA00022801"/>
    </source>
</evidence>
<feature type="domain" description="N-acetylmuramoyl-L-alanine amidase" evidence="5">
    <location>
        <begin position="2"/>
        <end position="94"/>
    </location>
</feature>
<comment type="caution">
    <text evidence="6">The sequence shown here is derived from an EMBL/GenBank/DDBJ whole genome shotgun (WGS) entry which is preliminary data.</text>
</comment>
<keyword evidence="7" id="KW-1185">Reference proteome</keyword>
<dbReference type="Pfam" id="PF01510">
    <property type="entry name" value="Amidase_2"/>
    <property type="match status" value="1"/>
</dbReference>
<dbReference type="InterPro" id="IPR002502">
    <property type="entry name" value="Amidase_domain"/>
</dbReference>
<gene>
    <name evidence="6" type="ORF">SPIL2461_LOCUS12965</name>
</gene>
<comment type="catalytic activity">
    <reaction evidence="1">
        <text>Hydrolyzes the link between N-acetylmuramoyl residues and L-amino acid residues in certain cell-wall glycopeptides.</text>
        <dbReference type="EC" id="3.5.1.28"/>
    </reaction>
</comment>
<dbReference type="Proteomes" id="UP000649617">
    <property type="component" value="Unassembled WGS sequence"/>
</dbReference>
<reference evidence="6" key="1">
    <citation type="submission" date="2021-02" db="EMBL/GenBank/DDBJ databases">
        <authorList>
            <person name="Dougan E. K."/>
            <person name="Rhodes N."/>
            <person name="Thang M."/>
            <person name="Chan C."/>
        </authorList>
    </citation>
    <scope>NUCLEOTIDE SEQUENCE</scope>
</reference>
<organism evidence="6 7">
    <name type="scientific">Symbiodinium pilosum</name>
    <name type="common">Dinoflagellate</name>
    <dbReference type="NCBI Taxonomy" id="2952"/>
    <lineage>
        <taxon>Eukaryota</taxon>
        <taxon>Sar</taxon>
        <taxon>Alveolata</taxon>
        <taxon>Dinophyceae</taxon>
        <taxon>Suessiales</taxon>
        <taxon>Symbiodiniaceae</taxon>
        <taxon>Symbiodinium</taxon>
    </lineage>
</organism>
<evidence type="ECO:0000256" key="4">
    <source>
        <dbReference type="ARBA" id="ARBA00023316"/>
    </source>
</evidence>
<keyword evidence="4" id="KW-0961">Cell wall biogenesis/degradation</keyword>
<dbReference type="GO" id="GO:0008745">
    <property type="term" value="F:N-acetylmuramoyl-L-alanine amidase activity"/>
    <property type="evidence" value="ECO:0007669"/>
    <property type="project" value="UniProtKB-EC"/>
</dbReference>
<dbReference type="AlphaFoldDB" id="A0A812SU51"/>
<evidence type="ECO:0000256" key="1">
    <source>
        <dbReference type="ARBA" id="ARBA00001561"/>
    </source>
</evidence>
<dbReference type="Gene3D" id="3.40.80.10">
    <property type="entry name" value="Peptidoglycan recognition protein-like"/>
    <property type="match status" value="1"/>
</dbReference>
<dbReference type="InterPro" id="IPR036505">
    <property type="entry name" value="Amidase/PGRP_sf"/>
</dbReference>
<name>A0A812SU51_SYMPI</name>
<protein>
    <recommendedName>
        <fullName evidence="2">N-acetylmuramoyl-L-alanine amidase</fullName>
        <ecNumber evidence="2">3.5.1.28</ecNumber>
    </recommendedName>
</protein>
<dbReference type="GO" id="GO:0071555">
    <property type="term" value="P:cell wall organization"/>
    <property type="evidence" value="ECO:0007669"/>
    <property type="project" value="UniProtKB-KW"/>
</dbReference>
<dbReference type="GO" id="GO:0009253">
    <property type="term" value="P:peptidoglycan catabolic process"/>
    <property type="evidence" value="ECO:0007669"/>
    <property type="project" value="InterPro"/>
</dbReference>
<dbReference type="GO" id="GO:0009254">
    <property type="term" value="P:peptidoglycan turnover"/>
    <property type="evidence" value="ECO:0007669"/>
    <property type="project" value="TreeGrafter"/>
</dbReference>
<dbReference type="SUPFAM" id="SSF55846">
    <property type="entry name" value="N-acetylmuramoyl-L-alanine amidase-like"/>
    <property type="match status" value="1"/>
</dbReference>
<dbReference type="EMBL" id="CAJNIZ010027546">
    <property type="protein sequence ID" value="CAE7501065.1"/>
    <property type="molecule type" value="Genomic_DNA"/>
</dbReference>
<accession>A0A812SU51</accession>
<evidence type="ECO:0000256" key="2">
    <source>
        <dbReference type="ARBA" id="ARBA00011901"/>
    </source>
</evidence>
<dbReference type="OrthoDB" id="412369at2759"/>
<sequence length="214" mass="24746">MSANYLISKEGHQYRLVEEQLMAWDYNLAYCGSTCFIEGDGYMETKGRINELKSYSVSIALEGDGTVEYEEEQYQSLIKLLRAISKTWHVDPWNVLAAGEVTQEPPEEEKLQPGKKFDWGRLVKENFSLGIETGAVQDARHAEQENLAERLREWGYEFGPKGPEEAIHNTMFRRRLKQFQHRYIPLEADRGCDLGASLKSVELLLRQRAEQRKV</sequence>
<dbReference type="PANTHER" id="PTHR30417">
    <property type="entry name" value="N-ACETYLMURAMOYL-L-ALANINE AMIDASE AMID"/>
    <property type="match status" value="1"/>
</dbReference>
<evidence type="ECO:0000259" key="5">
    <source>
        <dbReference type="Pfam" id="PF01510"/>
    </source>
</evidence>